<dbReference type="PROSITE" id="PS51029">
    <property type="entry name" value="MADF"/>
    <property type="match status" value="1"/>
</dbReference>
<feature type="compositionally biased region" description="Polar residues" evidence="1">
    <location>
        <begin position="204"/>
        <end position="213"/>
    </location>
</feature>
<evidence type="ECO:0000313" key="3">
    <source>
        <dbReference type="Proteomes" id="UP000515163"/>
    </source>
</evidence>
<organism evidence="3 4">
    <name type="scientific">Actinia tenebrosa</name>
    <name type="common">Australian red waratah sea anemone</name>
    <dbReference type="NCBI Taxonomy" id="6105"/>
    <lineage>
        <taxon>Eukaryota</taxon>
        <taxon>Metazoa</taxon>
        <taxon>Cnidaria</taxon>
        <taxon>Anthozoa</taxon>
        <taxon>Hexacorallia</taxon>
        <taxon>Actiniaria</taxon>
        <taxon>Actiniidae</taxon>
        <taxon>Actinia</taxon>
    </lineage>
</organism>
<reference evidence="4" key="1">
    <citation type="submission" date="2025-08" db="UniProtKB">
        <authorList>
            <consortium name="RefSeq"/>
        </authorList>
    </citation>
    <scope>IDENTIFICATION</scope>
    <source>
        <tissue evidence="4">Tentacle</tissue>
    </source>
</reference>
<dbReference type="SMART" id="SM00595">
    <property type="entry name" value="MADF"/>
    <property type="match status" value="1"/>
</dbReference>
<dbReference type="Pfam" id="PF10545">
    <property type="entry name" value="MADF_DNA_bdg"/>
    <property type="match status" value="1"/>
</dbReference>
<dbReference type="KEGG" id="aten:116292772"/>
<dbReference type="InParanoid" id="A0A6P8HLY5"/>
<accession>A0A6P8HLY5</accession>
<dbReference type="AlphaFoldDB" id="A0A6P8HLY5"/>
<dbReference type="Proteomes" id="UP000515163">
    <property type="component" value="Unplaced"/>
</dbReference>
<protein>
    <submittedName>
        <fullName evidence="4">Uncharacterized protein LOC116292772</fullName>
    </submittedName>
</protein>
<evidence type="ECO:0000256" key="1">
    <source>
        <dbReference type="SAM" id="MobiDB-lite"/>
    </source>
</evidence>
<dbReference type="GeneID" id="116292772"/>
<dbReference type="RefSeq" id="XP_031555983.1">
    <property type="nucleotide sequence ID" value="XM_031700123.1"/>
</dbReference>
<dbReference type="PANTHER" id="PTHR21505">
    <property type="entry name" value="MADF DOMAIN-CONTAINING PROTEIN-RELATED"/>
    <property type="match status" value="1"/>
</dbReference>
<gene>
    <name evidence="4" type="primary">LOC116292772</name>
</gene>
<name>A0A6P8HLY5_ACTTE</name>
<dbReference type="InterPro" id="IPR006578">
    <property type="entry name" value="MADF-dom"/>
</dbReference>
<dbReference type="PANTHER" id="PTHR21505:SF12">
    <property type="entry name" value="MADF DOMAIN-CONTAINING PROTEIN-RELATED"/>
    <property type="match status" value="1"/>
</dbReference>
<feature type="domain" description="MADF" evidence="2">
    <location>
        <begin position="49"/>
        <end position="140"/>
    </location>
</feature>
<proteinExistence type="predicted"/>
<evidence type="ECO:0000313" key="4">
    <source>
        <dbReference type="RefSeq" id="XP_031555983.1"/>
    </source>
</evidence>
<sequence length="270" mass="31265">MASDEIVVLYSEEEEEGFDETACKYALGQRKASREEKPKYIWTEEKIRTLIKVWSKTPILYDTKDSLYFNKVEREKAISNIATKLGITVIDVLGKMYSLRTYYSKQQGMIKASINKGTEDVYKPRWQWYESLSFLSDHMRMKLNNVCPGSVRSDPIKDPLVVNTAVPERTDSPEIQELEISVNPTTKKARLSIDGDTTDETVHSTKQQTQHDAQASDDMLWAEQMGRSIQKIEDEELKEWLKLEIQQMIIRTRFKKPRGSFNTEFNSVSS</sequence>
<feature type="region of interest" description="Disordered" evidence="1">
    <location>
        <begin position="195"/>
        <end position="215"/>
    </location>
</feature>
<evidence type="ECO:0000259" key="2">
    <source>
        <dbReference type="PROSITE" id="PS51029"/>
    </source>
</evidence>
<keyword evidence="3" id="KW-1185">Reference proteome</keyword>
<dbReference type="OrthoDB" id="8881252at2759"/>